<evidence type="ECO:0000256" key="4">
    <source>
        <dbReference type="ARBA" id="ARBA00022448"/>
    </source>
</evidence>
<evidence type="ECO:0000313" key="14">
    <source>
        <dbReference type="Proteomes" id="UP000501346"/>
    </source>
</evidence>
<keyword evidence="8" id="KW-0406">Ion transport</keyword>
<dbReference type="NCBIfam" id="TIGR01297">
    <property type="entry name" value="CDF"/>
    <property type="match status" value="1"/>
</dbReference>
<evidence type="ECO:0000256" key="2">
    <source>
        <dbReference type="ARBA" id="ARBA00008873"/>
    </source>
</evidence>
<gene>
    <name evidence="13" type="primary">MMT1_1</name>
    <name evidence="13" type="ORF">GRS66_004081</name>
</gene>
<feature type="domain" description="Cation efflux protein transmembrane" evidence="12">
    <location>
        <begin position="165"/>
        <end position="377"/>
    </location>
</feature>
<evidence type="ECO:0000256" key="8">
    <source>
        <dbReference type="ARBA" id="ARBA00023065"/>
    </source>
</evidence>
<dbReference type="InterPro" id="IPR058533">
    <property type="entry name" value="Cation_efflux_TM"/>
</dbReference>
<evidence type="ECO:0000256" key="9">
    <source>
        <dbReference type="ARBA" id="ARBA00023136"/>
    </source>
</evidence>
<evidence type="ECO:0000256" key="6">
    <source>
        <dbReference type="ARBA" id="ARBA00022692"/>
    </source>
</evidence>
<keyword evidence="3" id="KW-0409">Iron storage</keyword>
<evidence type="ECO:0000256" key="3">
    <source>
        <dbReference type="ARBA" id="ARBA00022434"/>
    </source>
</evidence>
<keyword evidence="14" id="KW-1185">Reference proteome</keyword>
<keyword evidence="7" id="KW-1133">Transmembrane helix</keyword>
<accession>A0A6C1DX91</accession>
<keyword evidence="9" id="KW-0472">Membrane</keyword>
<reference evidence="13 14" key="1">
    <citation type="journal article" date="2019" name="BMC Genomics">
        <title>Chromosome level assembly and comparative genome analysis confirm lager-brewing yeasts originated from a single hybridization.</title>
        <authorList>
            <person name="Salazar A.N."/>
            <person name="Gorter de Vries A.R."/>
            <person name="van den Broek M."/>
            <person name="Brouwers N."/>
            <person name="de la Torre Cortes P."/>
            <person name="Kuijpers N.G.A."/>
            <person name="Daran J.G."/>
            <person name="Abeel T."/>
        </authorList>
    </citation>
    <scope>NUCLEOTIDE SEQUENCE [LARGE SCALE GENOMIC DNA]</scope>
    <source>
        <strain evidence="13 14">CBS 1483</strain>
    </source>
</reference>
<evidence type="ECO:0000256" key="10">
    <source>
        <dbReference type="ARBA" id="ARBA00055037"/>
    </source>
</evidence>
<evidence type="ECO:0000256" key="11">
    <source>
        <dbReference type="SAM" id="MobiDB-lite"/>
    </source>
</evidence>
<dbReference type="GO" id="GO:0006879">
    <property type="term" value="P:intracellular iron ion homeostasis"/>
    <property type="evidence" value="ECO:0007669"/>
    <property type="project" value="UniProtKB-KW"/>
</dbReference>
<keyword evidence="4" id="KW-0813">Transport</keyword>
<dbReference type="GO" id="GO:0005739">
    <property type="term" value="C:mitochondrion"/>
    <property type="evidence" value="ECO:0007669"/>
    <property type="project" value="UniProtKB-ARBA"/>
</dbReference>
<dbReference type="OrthoDB" id="435980at2759"/>
<evidence type="ECO:0000259" key="12">
    <source>
        <dbReference type="Pfam" id="PF01545"/>
    </source>
</evidence>
<dbReference type="GO" id="GO:0006826">
    <property type="term" value="P:iron ion transport"/>
    <property type="evidence" value="ECO:0007669"/>
    <property type="project" value="UniProtKB-KW"/>
</dbReference>
<protein>
    <submittedName>
        <fullName evidence="13">Mitochondrial metal transporter</fullName>
    </submittedName>
</protein>
<dbReference type="PANTHER" id="PTHR43840:SF15">
    <property type="entry name" value="MITOCHONDRIAL METAL TRANSPORTER 1-RELATED"/>
    <property type="match status" value="1"/>
</dbReference>
<keyword evidence="5" id="KW-0410">Iron transport</keyword>
<evidence type="ECO:0000256" key="5">
    <source>
        <dbReference type="ARBA" id="ARBA00022496"/>
    </source>
</evidence>
<evidence type="ECO:0000256" key="1">
    <source>
        <dbReference type="ARBA" id="ARBA00004141"/>
    </source>
</evidence>
<dbReference type="FunFam" id="1.20.1510.10:FF:000013">
    <property type="entry name" value="Cation efflux family protein"/>
    <property type="match status" value="1"/>
</dbReference>
<keyword evidence="3" id="KW-0408">Iron</keyword>
<comment type="function">
    <text evidence="10">Mitochondrial metal transporter involved in mitochondrial iron accumulation.</text>
</comment>
<dbReference type="Pfam" id="PF01545">
    <property type="entry name" value="Cation_efflux"/>
    <property type="match status" value="1"/>
</dbReference>
<dbReference type="Gene3D" id="1.20.1510.10">
    <property type="entry name" value="Cation efflux protein transmembrane domain"/>
    <property type="match status" value="1"/>
</dbReference>
<name>A0A6C1DX91_SACPS</name>
<evidence type="ECO:0000313" key="13">
    <source>
        <dbReference type="EMBL" id="QID81688.1"/>
    </source>
</evidence>
<dbReference type="InterPro" id="IPR002524">
    <property type="entry name" value="Cation_efflux"/>
</dbReference>
<dbReference type="AlphaFoldDB" id="A0A6C1DX91"/>
<dbReference type="EMBL" id="CP048994">
    <property type="protein sequence ID" value="QID81688.1"/>
    <property type="molecule type" value="Genomic_DNA"/>
</dbReference>
<dbReference type="Proteomes" id="UP000501346">
    <property type="component" value="Chromosome ScXIII"/>
</dbReference>
<feature type="region of interest" description="Disordered" evidence="11">
    <location>
        <begin position="120"/>
        <end position="141"/>
    </location>
</feature>
<dbReference type="InterPro" id="IPR027469">
    <property type="entry name" value="Cation_efflux_TMD_sf"/>
</dbReference>
<comment type="subcellular location">
    <subcellularLocation>
        <location evidence="1">Membrane</location>
        <topology evidence="1">Multi-pass membrane protein</topology>
    </subcellularLocation>
</comment>
<dbReference type="PANTHER" id="PTHR43840">
    <property type="entry name" value="MITOCHONDRIAL METAL TRANSPORTER 1-RELATED"/>
    <property type="match status" value="1"/>
</dbReference>
<dbReference type="GO" id="GO:0016020">
    <property type="term" value="C:membrane"/>
    <property type="evidence" value="ECO:0007669"/>
    <property type="project" value="UniProtKB-SubCell"/>
</dbReference>
<dbReference type="GO" id="GO:0008324">
    <property type="term" value="F:monoatomic cation transmembrane transporter activity"/>
    <property type="evidence" value="ECO:0007669"/>
    <property type="project" value="InterPro"/>
</dbReference>
<evidence type="ECO:0000256" key="7">
    <source>
        <dbReference type="ARBA" id="ARBA00022989"/>
    </source>
</evidence>
<dbReference type="InterPro" id="IPR050291">
    <property type="entry name" value="CDF_Transporter"/>
</dbReference>
<organism evidence="13 14">
    <name type="scientific">Saccharomyces pastorianus</name>
    <name type="common">Lager yeast</name>
    <name type="synonym">Saccharomyces cerevisiae x Saccharomyces eubayanus</name>
    <dbReference type="NCBI Taxonomy" id="27292"/>
    <lineage>
        <taxon>Eukaryota</taxon>
        <taxon>Fungi</taxon>
        <taxon>Dikarya</taxon>
        <taxon>Ascomycota</taxon>
        <taxon>Saccharomycotina</taxon>
        <taxon>Saccharomycetes</taxon>
        <taxon>Saccharomycetales</taxon>
        <taxon>Saccharomycetaceae</taxon>
        <taxon>Saccharomyces</taxon>
    </lineage>
</organism>
<keyword evidence="6" id="KW-0812">Transmembrane</keyword>
<feature type="compositionally biased region" description="Basic residues" evidence="11">
    <location>
        <begin position="130"/>
        <end position="141"/>
    </location>
</feature>
<comment type="similarity">
    <text evidence="2">Belongs to the cation diffusion facilitator (CDF) transporter (TC 2.A.4) family. SLC30A subfamily.</text>
</comment>
<sequence>MLRICVKRPCIKIVLSQVRPALLVRKENLHISTGVKVEKSSIINQKDPNKVRVEINELKRQAEIEKAAIKELEKNPQYQKLAEAFNSHDHVHLRESETEQNDIISLGTIRDYKSSKCEQADKPSSLNLHSHTHSHGHTHSHAAHNPLLVLSTEQIRKNAGVRITWVGLGVNVGIAIGKFFGGIVFHSQALFADAIHAISDMVSDLLTLLSVGLAANKPTADYPYGYGKIETVGSLAVSTILAMAGISIGWSSLCALVGPVIPHTIIDTIGNLGHAHTYSEDIIEDVTDINAAWIAAASIAAKEWIFRATRKIAINTNSNVLMANAWHHRVDSLTSLVALVAISTGYLVNIQSLDTIGGLIVSGLIIKAGGEGMCIAIKELIDQSVSRDDPRYLEIETLVKDTLNKLISNNNSQKPYGLKELTLLSSGPNLRGHLTLEVPLQKWGNILGVNEFEIVTHHLRNVLTNEVSNLRRLDIEYVEEKNGEENEHIKGQQNYKEDVLIKHNHTNTHI</sequence>
<dbReference type="SUPFAM" id="SSF161111">
    <property type="entry name" value="Cation efflux protein transmembrane domain-like"/>
    <property type="match status" value="1"/>
</dbReference>
<proteinExistence type="inferred from homology"/>